<dbReference type="PANTHER" id="PTHR10000:SF53">
    <property type="entry name" value="5-AMINO-6-(5-PHOSPHO-D-RIBITYLAMINO)URACIL PHOSPHATASE YBJI-RELATED"/>
    <property type="match status" value="1"/>
</dbReference>
<dbReference type="SUPFAM" id="SSF56784">
    <property type="entry name" value="HAD-like"/>
    <property type="match status" value="1"/>
</dbReference>
<dbReference type="AlphaFoldDB" id="A0A1M5PQI1"/>
<dbReference type="SFLD" id="SFLDS00003">
    <property type="entry name" value="Haloacid_Dehalogenase"/>
    <property type="match status" value="1"/>
</dbReference>
<sequence length="263" mass="29953">MDLSQIKMVVSDMDGTLLNSKHQVSDRFFELFKSLANRNIRFVAASGRQYHSIVDKLDPIREDILVIAENGALVKDKERELLVTPIEHHLKNDLLSIVDHIEGAHAMLCGKYNAYFDGKSAPFLEQLKEYYSSYEILDNLHDVTDEIIKIAVYHSINAEEYIYPAMKGLESQVKVKVSGLNWVDLNHSNAHKGHALEKLMNAYGLKSHEVLVFGDYNNDLEMLELSDYSFAMANAHPNVKQIAKYETLSNDEFGVEHILEQLV</sequence>
<dbReference type="InterPro" id="IPR006379">
    <property type="entry name" value="HAD-SF_hydro_IIB"/>
</dbReference>
<dbReference type="SFLD" id="SFLDG01140">
    <property type="entry name" value="C2.B:_Phosphomannomutase_and_P"/>
    <property type="match status" value="1"/>
</dbReference>
<dbReference type="Proteomes" id="UP000184532">
    <property type="component" value="Unassembled WGS sequence"/>
</dbReference>
<name>A0A1M5PQI1_9FLAO</name>
<dbReference type="GO" id="GO:0016791">
    <property type="term" value="F:phosphatase activity"/>
    <property type="evidence" value="ECO:0007669"/>
    <property type="project" value="TreeGrafter"/>
</dbReference>
<evidence type="ECO:0000313" key="1">
    <source>
        <dbReference type="EMBL" id="SHH04018.1"/>
    </source>
</evidence>
<dbReference type="NCBIfam" id="TIGR00099">
    <property type="entry name" value="Cof-subfamily"/>
    <property type="match status" value="1"/>
</dbReference>
<dbReference type="CDD" id="cd07518">
    <property type="entry name" value="HAD_YbiV-Like"/>
    <property type="match status" value="1"/>
</dbReference>
<dbReference type="RefSeq" id="WP_073181704.1">
    <property type="nucleotide sequence ID" value="NZ_FQWL01000008.1"/>
</dbReference>
<organism evidence="1 2">
    <name type="scientific">Flagellimonas flava</name>
    <dbReference type="NCBI Taxonomy" id="570519"/>
    <lineage>
        <taxon>Bacteria</taxon>
        <taxon>Pseudomonadati</taxon>
        <taxon>Bacteroidota</taxon>
        <taxon>Flavobacteriia</taxon>
        <taxon>Flavobacteriales</taxon>
        <taxon>Flavobacteriaceae</taxon>
        <taxon>Flagellimonas</taxon>
    </lineage>
</organism>
<dbReference type="NCBIfam" id="TIGR01484">
    <property type="entry name" value="HAD-SF-IIB"/>
    <property type="match status" value="1"/>
</dbReference>
<dbReference type="OrthoDB" id="9814970at2"/>
<dbReference type="InterPro" id="IPR036412">
    <property type="entry name" value="HAD-like_sf"/>
</dbReference>
<protein>
    <submittedName>
        <fullName evidence="1">Uncharacterized protein</fullName>
    </submittedName>
</protein>
<reference evidence="2" key="1">
    <citation type="submission" date="2016-11" db="EMBL/GenBank/DDBJ databases">
        <authorList>
            <person name="Varghese N."/>
            <person name="Submissions S."/>
        </authorList>
    </citation>
    <scope>NUCLEOTIDE SEQUENCE [LARGE SCALE GENOMIC DNA]</scope>
    <source>
        <strain evidence="2">DSM 22638</strain>
    </source>
</reference>
<evidence type="ECO:0000313" key="2">
    <source>
        <dbReference type="Proteomes" id="UP000184532"/>
    </source>
</evidence>
<dbReference type="InterPro" id="IPR000150">
    <property type="entry name" value="Cof"/>
</dbReference>
<accession>A0A1M5PQI1</accession>
<dbReference type="GO" id="GO:0000287">
    <property type="term" value="F:magnesium ion binding"/>
    <property type="evidence" value="ECO:0007669"/>
    <property type="project" value="TreeGrafter"/>
</dbReference>
<dbReference type="EMBL" id="FQWL01000008">
    <property type="protein sequence ID" value="SHH04018.1"/>
    <property type="molecule type" value="Genomic_DNA"/>
</dbReference>
<dbReference type="Pfam" id="PF08282">
    <property type="entry name" value="Hydrolase_3"/>
    <property type="match status" value="1"/>
</dbReference>
<keyword evidence="2" id="KW-1185">Reference proteome</keyword>
<proteinExistence type="predicted"/>
<gene>
    <name evidence="1" type="ORF">SAMN04488116_3335</name>
</gene>
<dbReference type="Gene3D" id="3.40.50.1000">
    <property type="entry name" value="HAD superfamily/HAD-like"/>
    <property type="match status" value="1"/>
</dbReference>
<dbReference type="InterPro" id="IPR023214">
    <property type="entry name" value="HAD_sf"/>
</dbReference>
<dbReference type="Gene3D" id="3.30.1240.10">
    <property type="match status" value="1"/>
</dbReference>
<dbReference type="GO" id="GO:0005829">
    <property type="term" value="C:cytosol"/>
    <property type="evidence" value="ECO:0007669"/>
    <property type="project" value="TreeGrafter"/>
</dbReference>
<dbReference type="SFLD" id="SFLDG01144">
    <property type="entry name" value="C2.B.4:_PGP_Like"/>
    <property type="match status" value="1"/>
</dbReference>
<dbReference type="STRING" id="570519.SAMN04488116_3335"/>
<dbReference type="PANTHER" id="PTHR10000">
    <property type="entry name" value="PHOSPHOSERINE PHOSPHATASE"/>
    <property type="match status" value="1"/>
</dbReference>